<dbReference type="SUPFAM" id="SSF52833">
    <property type="entry name" value="Thioredoxin-like"/>
    <property type="match status" value="2"/>
</dbReference>
<organism evidence="2 3">
    <name type="scientific">Aerococcus viridans</name>
    <dbReference type="NCBI Taxonomy" id="1377"/>
    <lineage>
        <taxon>Bacteria</taxon>
        <taxon>Bacillati</taxon>
        <taxon>Bacillota</taxon>
        <taxon>Bacilli</taxon>
        <taxon>Lactobacillales</taxon>
        <taxon>Aerococcaceae</taxon>
        <taxon>Aerococcus</taxon>
    </lineage>
</organism>
<dbReference type="Pfam" id="PF13462">
    <property type="entry name" value="Thioredoxin_4"/>
    <property type="match status" value="2"/>
</dbReference>
<feature type="domain" description="Thioredoxin-like fold" evidence="1">
    <location>
        <begin position="18"/>
        <end position="170"/>
    </location>
</feature>
<proteinExistence type="predicted"/>
<dbReference type="Proteomes" id="UP000192813">
    <property type="component" value="Unassembled WGS sequence"/>
</dbReference>
<dbReference type="Gene3D" id="1.10.1200.90">
    <property type="entry name" value="DsbA-like domain"/>
    <property type="match status" value="2"/>
</dbReference>
<dbReference type="RefSeq" id="WP_083068460.1">
    <property type="nucleotide sequence ID" value="NZ_NBTM02000001.1"/>
</dbReference>
<dbReference type="AlphaFoldDB" id="A0A2J9PNA1"/>
<dbReference type="InterPro" id="IPR036249">
    <property type="entry name" value="Thioredoxin-like_sf"/>
</dbReference>
<accession>A0A2J9PNA1</accession>
<dbReference type="EMBL" id="NBTM02000001">
    <property type="protein sequence ID" value="PNL91470.1"/>
    <property type="molecule type" value="Genomic_DNA"/>
</dbReference>
<evidence type="ECO:0000313" key="2">
    <source>
        <dbReference type="EMBL" id="PNL91470.1"/>
    </source>
</evidence>
<dbReference type="InterPro" id="IPR012336">
    <property type="entry name" value="Thioredoxin-like_fold"/>
</dbReference>
<evidence type="ECO:0000259" key="1">
    <source>
        <dbReference type="Pfam" id="PF13462"/>
    </source>
</evidence>
<feature type="domain" description="Thioredoxin-like fold" evidence="1">
    <location>
        <begin position="200"/>
        <end position="356"/>
    </location>
</feature>
<reference evidence="3" key="1">
    <citation type="submission" date="2017-12" db="EMBL/GenBank/DDBJ databases">
        <title>FDA dAtabase for Regulatory Grade micrObial Sequences (FDA-ARGOS): Supporting development and validation of Infectious Disease Dx tests.</title>
        <authorList>
            <person name="Hoffmann M."/>
            <person name="Allard M."/>
            <person name="Evans P."/>
            <person name="Brown E."/>
            <person name="Tallon L."/>
            <person name="Sadzewicz L."/>
            <person name="Sengamalay N."/>
            <person name="Ott S."/>
            <person name="Godinez A."/>
            <person name="Nagaraj S."/>
            <person name="Vavikolanu K."/>
            <person name="Aluvathingal J."/>
            <person name="Nadendla S."/>
            <person name="Sichtig H."/>
        </authorList>
    </citation>
    <scope>NUCLEOTIDE SEQUENCE [LARGE SCALE GENOMIC DNA]</scope>
    <source>
        <strain evidence="3">FDAARGOS_249</strain>
    </source>
</reference>
<comment type="caution">
    <text evidence="2">The sequence shown here is derived from an EMBL/GenBank/DDBJ whole genome shotgun (WGS) entry which is preliminary data.</text>
</comment>
<evidence type="ECO:0000313" key="3">
    <source>
        <dbReference type="Proteomes" id="UP000192813"/>
    </source>
</evidence>
<name>A0A2J9PNA1_9LACT</name>
<sequence>MDATNIDFSIVSDDLGFRYGKADAPVKLYAYLNVECPFSREFEQQNTAIIQEFVEAGKVQYIVKPINRPTGHLRKGNVMHSYLTYDDPENAFKQLTEMFATRQEWTELDEAGVAAYAENQLGYTKQDNDDTQEAIKAEAVEVGAKTVPTAYVFGQVFDEHEDNETIREWFNAAYQTATATEDYDFGADKLDLDQVTDKRAIKYGQDDAPIKVTEYVNFRCQGSKNLEDAVSEKLEGLADEGKIQRIIKHVDIDKAGLAKGEVINRFVDYKDQEKAYKQFKEIFARHGEWKTTDFGGIVDFAIETLSYQYQGNRLQNDVVKAEFEALGGTATPTIVVNNDKAFVGPNAAAELIAYLDEQIAQ</sequence>
<gene>
    <name evidence="2" type="ORF">A6J77_004170</name>
</gene>
<dbReference type="Gene3D" id="3.40.30.10">
    <property type="entry name" value="Glutaredoxin"/>
    <property type="match status" value="2"/>
</dbReference>
<protein>
    <recommendedName>
        <fullName evidence="1">Thioredoxin-like fold domain-containing protein</fullName>
    </recommendedName>
</protein>